<protein>
    <submittedName>
        <fullName evidence="2">Uncharacterized protein</fullName>
    </submittedName>
</protein>
<comment type="caution">
    <text evidence="2">The sequence shown here is derived from an EMBL/GenBank/DDBJ whole genome shotgun (WGS) entry which is preliminary data.</text>
</comment>
<accession>A0A699JP80</accession>
<evidence type="ECO:0000256" key="1">
    <source>
        <dbReference type="SAM" id="MobiDB-lite"/>
    </source>
</evidence>
<feature type="non-terminal residue" evidence="2">
    <location>
        <position position="245"/>
    </location>
</feature>
<name>A0A699JP80_TANCI</name>
<feature type="region of interest" description="Disordered" evidence="1">
    <location>
        <begin position="217"/>
        <end position="245"/>
    </location>
</feature>
<reference evidence="2" key="1">
    <citation type="journal article" date="2019" name="Sci. Rep.">
        <title>Draft genome of Tanacetum cinerariifolium, the natural source of mosquito coil.</title>
        <authorList>
            <person name="Yamashiro T."/>
            <person name="Shiraishi A."/>
            <person name="Satake H."/>
            <person name="Nakayama K."/>
        </authorList>
    </citation>
    <scope>NUCLEOTIDE SEQUENCE</scope>
</reference>
<proteinExistence type="predicted"/>
<organism evidence="2">
    <name type="scientific">Tanacetum cinerariifolium</name>
    <name type="common">Dalmatian daisy</name>
    <name type="synonym">Chrysanthemum cinerariifolium</name>
    <dbReference type="NCBI Taxonomy" id="118510"/>
    <lineage>
        <taxon>Eukaryota</taxon>
        <taxon>Viridiplantae</taxon>
        <taxon>Streptophyta</taxon>
        <taxon>Embryophyta</taxon>
        <taxon>Tracheophyta</taxon>
        <taxon>Spermatophyta</taxon>
        <taxon>Magnoliopsida</taxon>
        <taxon>eudicotyledons</taxon>
        <taxon>Gunneridae</taxon>
        <taxon>Pentapetalae</taxon>
        <taxon>asterids</taxon>
        <taxon>campanulids</taxon>
        <taxon>Asterales</taxon>
        <taxon>Asteraceae</taxon>
        <taxon>Asteroideae</taxon>
        <taxon>Anthemideae</taxon>
        <taxon>Anthemidinae</taxon>
        <taxon>Tanacetum</taxon>
    </lineage>
</organism>
<evidence type="ECO:0000313" key="2">
    <source>
        <dbReference type="EMBL" id="GFA44892.1"/>
    </source>
</evidence>
<feature type="non-terminal residue" evidence="2">
    <location>
        <position position="1"/>
    </location>
</feature>
<dbReference type="EMBL" id="BKCJ010425952">
    <property type="protein sequence ID" value="GFA44892.1"/>
    <property type="molecule type" value="Genomic_DNA"/>
</dbReference>
<dbReference type="AlphaFoldDB" id="A0A699JP80"/>
<gene>
    <name evidence="2" type="ORF">Tci_616864</name>
</gene>
<sequence>DIELPQTSVPIPNVPDEAVYEEWDDSVERATTTAASLDAAHDSGNILKTQSTAMPNVPLPQGISTCGSPRYQETTGVPFLRLDRVLALKTDLRQTKKVYGIAYTKLIMKVKRLEKTIKSNQARRRTKIVVLDDEEDLEDSSKQGRMIEDIDQNTRITLVTPIKVSSQEDQPEDYLGVLSAAKALADAAKKKVNTYTKRRRAVSTGSEGVSTASKIFSTAEESVSTTGESMPVRTADMVQEGVKDK</sequence>
<feature type="compositionally biased region" description="Polar residues" evidence="1">
    <location>
        <begin position="217"/>
        <end position="228"/>
    </location>
</feature>